<dbReference type="AlphaFoldDB" id="A0A939T285"/>
<gene>
    <name evidence="4" type="ORF">J4573_03715</name>
</gene>
<name>A0A939T285_9ACTN</name>
<dbReference type="CDD" id="cd06577">
    <property type="entry name" value="PASTA_pknB"/>
    <property type="match status" value="1"/>
</dbReference>
<proteinExistence type="predicted"/>
<dbReference type="Proteomes" id="UP000669179">
    <property type="component" value="Unassembled WGS sequence"/>
</dbReference>
<evidence type="ECO:0000256" key="2">
    <source>
        <dbReference type="SAM" id="SignalP"/>
    </source>
</evidence>
<keyword evidence="5" id="KW-1185">Reference proteome</keyword>
<protein>
    <submittedName>
        <fullName evidence="4">PASTA domain-containing protein</fullName>
    </submittedName>
</protein>
<feature type="region of interest" description="Disordered" evidence="1">
    <location>
        <begin position="43"/>
        <end position="75"/>
    </location>
</feature>
<dbReference type="InterPro" id="IPR005543">
    <property type="entry name" value="PASTA_dom"/>
</dbReference>
<sequence length="143" mass="14890">MRPAALAAAGGLVGLTLLTSCADDGQRSTQFARYRYPKAYVGSSLSTSASPSPATSPSASPSTTQNFTMPDVKGKNGRDAYKAMASAGYKGRPGFDLKFVSDPAGKRVFILQNWTVVDQSVAAGTSSPVQGKITLKVHKQDGS</sequence>
<dbReference type="EMBL" id="JAGEOJ010000001">
    <property type="protein sequence ID" value="MBO2446183.1"/>
    <property type="molecule type" value="Genomic_DNA"/>
</dbReference>
<dbReference type="Gene3D" id="3.30.10.20">
    <property type="match status" value="1"/>
</dbReference>
<dbReference type="SMART" id="SM00740">
    <property type="entry name" value="PASTA"/>
    <property type="match status" value="1"/>
</dbReference>
<feature type="domain" description="PASTA" evidence="3">
    <location>
        <begin position="63"/>
        <end position="139"/>
    </location>
</feature>
<evidence type="ECO:0000313" key="4">
    <source>
        <dbReference type="EMBL" id="MBO2446183.1"/>
    </source>
</evidence>
<accession>A0A939T285</accession>
<feature type="signal peptide" evidence="2">
    <location>
        <begin position="1"/>
        <end position="22"/>
    </location>
</feature>
<evidence type="ECO:0000259" key="3">
    <source>
        <dbReference type="PROSITE" id="PS51178"/>
    </source>
</evidence>
<feature type="chain" id="PRO_5037428653" evidence="2">
    <location>
        <begin position="23"/>
        <end position="143"/>
    </location>
</feature>
<dbReference type="RefSeq" id="WP_208253741.1">
    <property type="nucleotide sequence ID" value="NZ_JAGEOJ010000001.1"/>
</dbReference>
<comment type="caution">
    <text evidence="4">The sequence shown here is derived from an EMBL/GenBank/DDBJ whole genome shotgun (WGS) entry which is preliminary data.</text>
</comment>
<organism evidence="4 5">
    <name type="scientific">Actinomadura barringtoniae</name>
    <dbReference type="NCBI Taxonomy" id="1427535"/>
    <lineage>
        <taxon>Bacteria</taxon>
        <taxon>Bacillati</taxon>
        <taxon>Actinomycetota</taxon>
        <taxon>Actinomycetes</taxon>
        <taxon>Streptosporangiales</taxon>
        <taxon>Thermomonosporaceae</taxon>
        <taxon>Actinomadura</taxon>
    </lineage>
</organism>
<evidence type="ECO:0000256" key="1">
    <source>
        <dbReference type="SAM" id="MobiDB-lite"/>
    </source>
</evidence>
<evidence type="ECO:0000313" key="5">
    <source>
        <dbReference type="Proteomes" id="UP000669179"/>
    </source>
</evidence>
<dbReference type="PROSITE" id="PS51257">
    <property type="entry name" value="PROKAR_LIPOPROTEIN"/>
    <property type="match status" value="1"/>
</dbReference>
<dbReference type="Pfam" id="PF03793">
    <property type="entry name" value="PASTA"/>
    <property type="match status" value="1"/>
</dbReference>
<keyword evidence="2" id="KW-0732">Signal</keyword>
<reference evidence="4" key="1">
    <citation type="submission" date="2021-03" db="EMBL/GenBank/DDBJ databases">
        <authorList>
            <person name="Kanchanasin P."/>
            <person name="Saeng-In P."/>
            <person name="Phongsopitanun W."/>
            <person name="Yuki M."/>
            <person name="Kudo T."/>
            <person name="Ohkuma M."/>
            <person name="Tanasupawat S."/>
        </authorList>
    </citation>
    <scope>NUCLEOTIDE SEQUENCE</scope>
    <source>
        <strain evidence="4">GKU 128</strain>
    </source>
</reference>
<feature type="compositionally biased region" description="Low complexity" evidence="1">
    <location>
        <begin position="43"/>
        <end position="64"/>
    </location>
</feature>
<dbReference type="PROSITE" id="PS51178">
    <property type="entry name" value="PASTA"/>
    <property type="match status" value="1"/>
</dbReference>